<name>A0A2A9N950_9AGAR</name>
<keyword evidence="3" id="KW-1185">Reference proteome</keyword>
<organism evidence="2 3">
    <name type="scientific">Amanita thiersii Skay4041</name>
    <dbReference type="NCBI Taxonomy" id="703135"/>
    <lineage>
        <taxon>Eukaryota</taxon>
        <taxon>Fungi</taxon>
        <taxon>Dikarya</taxon>
        <taxon>Basidiomycota</taxon>
        <taxon>Agaricomycotina</taxon>
        <taxon>Agaricomycetes</taxon>
        <taxon>Agaricomycetidae</taxon>
        <taxon>Agaricales</taxon>
        <taxon>Pluteineae</taxon>
        <taxon>Amanitaceae</taxon>
        <taxon>Amanita</taxon>
    </lineage>
</organism>
<dbReference type="STRING" id="703135.A0A2A9N950"/>
<dbReference type="InterPro" id="IPR011993">
    <property type="entry name" value="PH-like_dom_sf"/>
</dbReference>
<dbReference type="CDD" id="cd00821">
    <property type="entry name" value="PH"/>
    <property type="match status" value="1"/>
</dbReference>
<evidence type="ECO:0000256" key="1">
    <source>
        <dbReference type="SAM" id="Coils"/>
    </source>
</evidence>
<keyword evidence="1" id="KW-0175">Coiled coil</keyword>
<sequence length="479" mass="56472">MALDVHQTQHAIYREDLRVGSKCIMINYIPFTISSVERAHALVNARQLEGLFQECKGSITTYQLSTLTPKLVREALLKTNNIRHIARSSSNQVDNHDYAELEEIKRTASDGYFRNIREPDLSPDIPQGNIATNIPSDDPPPPIPPKDGDRNYAVALRSHLSTVPRSFLPMQTTIQDDNYGAHCTVSHTQLPDDQLCRAKPEVLVSSYRDPHFPYLPLRGKWANATILDSTERARLQLQARLERQREEAEAMKEEERRQAEIKRVKETLMAQVLEDEARRRHKLEKEFERAATERQRRERIQTAEEEQERRLMELKRRIDKERRLEQYRKMEEWYKEQMKLEQETLRQTNELKTQQTEEHIMRLRRMQNQLEKNASDVTGWVTIQTNESIAWKRRFFRVAEHTMYLYRSAKDAHQIMDVVQLKEEVQDVKEWGDGYEELRAIPYSFAVEFKQSGKTWMMFADTEHDKYKILALIFTGAGW</sequence>
<evidence type="ECO:0000313" key="2">
    <source>
        <dbReference type="EMBL" id="PFH45744.1"/>
    </source>
</evidence>
<gene>
    <name evidence="2" type="ORF">AMATHDRAFT_71126</name>
</gene>
<dbReference type="EMBL" id="KZ302299">
    <property type="protein sequence ID" value="PFH45744.1"/>
    <property type="molecule type" value="Genomic_DNA"/>
</dbReference>
<dbReference type="Proteomes" id="UP000242287">
    <property type="component" value="Unassembled WGS sequence"/>
</dbReference>
<accession>A0A2A9N950</accession>
<dbReference type="SUPFAM" id="SSF50729">
    <property type="entry name" value="PH domain-like"/>
    <property type="match status" value="1"/>
</dbReference>
<proteinExistence type="predicted"/>
<dbReference type="Gene3D" id="2.30.29.30">
    <property type="entry name" value="Pleckstrin-homology domain (PH domain)/Phosphotyrosine-binding domain (PTB)"/>
    <property type="match status" value="1"/>
</dbReference>
<dbReference type="OrthoDB" id="2123378at2759"/>
<reference evidence="2 3" key="1">
    <citation type="submission" date="2014-02" db="EMBL/GenBank/DDBJ databases">
        <title>Transposable element dynamics among asymbiotic and ectomycorrhizal Amanita fungi.</title>
        <authorList>
            <consortium name="DOE Joint Genome Institute"/>
            <person name="Hess J."/>
            <person name="Skrede I."/>
            <person name="Wolfe B."/>
            <person name="LaButti K."/>
            <person name="Ohm R.A."/>
            <person name="Grigoriev I.V."/>
            <person name="Pringle A."/>
        </authorList>
    </citation>
    <scope>NUCLEOTIDE SEQUENCE [LARGE SCALE GENOMIC DNA]</scope>
    <source>
        <strain evidence="2 3">SKay4041</strain>
    </source>
</reference>
<dbReference type="AlphaFoldDB" id="A0A2A9N950"/>
<evidence type="ECO:0000313" key="3">
    <source>
        <dbReference type="Proteomes" id="UP000242287"/>
    </source>
</evidence>
<protein>
    <recommendedName>
        <fullName evidence="4">PH domain-containing protein</fullName>
    </recommendedName>
</protein>
<evidence type="ECO:0008006" key="4">
    <source>
        <dbReference type="Google" id="ProtNLM"/>
    </source>
</evidence>
<feature type="coiled-coil region" evidence="1">
    <location>
        <begin position="227"/>
        <end position="324"/>
    </location>
</feature>